<protein>
    <recommendedName>
        <fullName evidence="8">Bcr/CflA family efflux transporter</fullName>
    </recommendedName>
</protein>
<dbReference type="NCBIfam" id="TIGR00710">
    <property type="entry name" value="efflux_Bcr_CflA"/>
    <property type="match status" value="1"/>
</dbReference>
<dbReference type="Pfam" id="PF07690">
    <property type="entry name" value="MFS_1"/>
    <property type="match status" value="1"/>
</dbReference>
<feature type="transmembrane region" description="Helical" evidence="8">
    <location>
        <begin position="315"/>
        <end position="333"/>
    </location>
</feature>
<feature type="transmembrane region" description="Helical" evidence="8">
    <location>
        <begin position="173"/>
        <end position="193"/>
    </location>
</feature>
<dbReference type="RefSeq" id="WP_275821295.1">
    <property type="nucleotide sequence ID" value="NZ_JARHUD010000003.1"/>
</dbReference>
<evidence type="ECO:0000313" key="10">
    <source>
        <dbReference type="EMBL" id="MDF2095659.1"/>
    </source>
</evidence>
<evidence type="ECO:0000313" key="11">
    <source>
        <dbReference type="Proteomes" id="UP001215503"/>
    </source>
</evidence>
<accession>A0ABT5YL55</accession>
<keyword evidence="8" id="KW-0997">Cell inner membrane</keyword>
<feature type="transmembrane region" description="Helical" evidence="8">
    <location>
        <begin position="379"/>
        <end position="399"/>
    </location>
</feature>
<feature type="transmembrane region" description="Helical" evidence="8">
    <location>
        <begin position="85"/>
        <end position="104"/>
    </location>
</feature>
<dbReference type="PANTHER" id="PTHR43124">
    <property type="entry name" value="PURINE EFFLUX PUMP PBUE"/>
    <property type="match status" value="1"/>
</dbReference>
<proteinExistence type="inferred from homology"/>
<gene>
    <name evidence="10" type="ORF">P2G67_06685</name>
</gene>
<evidence type="ECO:0000259" key="9">
    <source>
        <dbReference type="PROSITE" id="PS50850"/>
    </source>
</evidence>
<dbReference type="PANTHER" id="PTHR43124:SF3">
    <property type="entry name" value="CHLORAMPHENICOL EFFLUX PUMP RV0191"/>
    <property type="match status" value="1"/>
</dbReference>
<keyword evidence="11" id="KW-1185">Reference proteome</keyword>
<feature type="transmembrane region" description="Helical" evidence="8">
    <location>
        <begin position="143"/>
        <end position="161"/>
    </location>
</feature>
<feature type="transmembrane region" description="Helical" evidence="8">
    <location>
        <begin position="288"/>
        <end position="309"/>
    </location>
</feature>
<feature type="domain" description="Major facilitator superfamily (MFS) profile" evidence="9">
    <location>
        <begin position="19"/>
        <end position="404"/>
    </location>
</feature>
<dbReference type="Proteomes" id="UP001215503">
    <property type="component" value="Unassembled WGS sequence"/>
</dbReference>
<evidence type="ECO:0000256" key="2">
    <source>
        <dbReference type="ARBA" id="ARBA00006236"/>
    </source>
</evidence>
<keyword evidence="4" id="KW-1003">Cell membrane</keyword>
<feature type="transmembrane region" description="Helical" evidence="8">
    <location>
        <begin position="20"/>
        <end position="41"/>
    </location>
</feature>
<sequence length="412" mass="43583">MTAAAEATPPTAIDRPKPPIAILVAVSAIGPFALNIFVPSIPGLARFYEVDYGTIQLTFTLYLVGLAVSQLFYGPLSDRFGRRPLLLGGMALFVVASFVCALAPPLEYLIIARILQAVGGCSGLVLSRAIVRDLYGRDKAASVIGYITMAWVAAPMMAPSIGGLLDVHFGWQASFYLVAAVGLAALLAAMRWLHETNHHRSSDGGGLAMILGFGRLLQSPRYLGYALPTAFTSAVFFSFLAGAPYLTIEVLGLTPFGYGLWFILVSFGYFLGNFASGRYSQRLGVDRMILTGTLLALVGVGLIATFALGGLLSPWTLFLPMFLVSLGNGMSIANGLAGSVSVYPAMAGAASGLAGFLQMGLGAGSAQLVGLVQEHWTDFMAVINLGWALLALGVFLLLVRPTRRRPHAPEQS</sequence>
<evidence type="ECO:0000256" key="1">
    <source>
        <dbReference type="ARBA" id="ARBA00004651"/>
    </source>
</evidence>
<dbReference type="InterPro" id="IPR004812">
    <property type="entry name" value="Efflux_drug-R_Bcr/CmlA"/>
</dbReference>
<dbReference type="PROSITE" id="PS50850">
    <property type="entry name" value="MFS"/>
    <property type="match status" value="1"/>
</dbReference>
<dbReference type="InterPro" id="IPR020846">
    <property type="entry name" value="MFS_dom"/>
</dbReference>
<name>A0ABT5YL55_9PROT</name>
<comment type="similarity">
    <text evidence="2 8">Belongs to the major facilitator superfamily. Bcr/CmlA family.</text>
</comment>
<evidence type="ECO:0000256" key="7">
    <source>
        <dbReference type="ARBA" id="ARBA00023136"/>
    </source>
</evidence>
<dbReference type="InterPro" id="IPR036259">
    <property type="entry name" value="MFS_trans_sf"/>
</dbReference>
<keyword evidence="3 8" id="KW-0813">Transport</keyword>
<keyword evidence="6 8" id="KW-1133">Transmembrane helix</keyword>
<dbReference type="EMBL" id="JARHUD010000003">
    <property type="protein sequence ID" value="MDF2095659.1"/>
    <property type="molecule type" value="Genomic_DNA"/>
</dbReference>
<dbReference type="Gene3D" id="1.20.1720.10">
    <property type="entry name" value="Multidrug resistance protein D"/>
    <property type="match status" value="1"/>
</dbReference>
<dbReference type="InterPro" id="IPR050189">
    <property type="entry name" value="MFS_Efflux_Transporters"/>
</dbReference>
<evidence type="ECO:0000256" key="3">
    <source>
        <dbReference type="ARBA" id="ARBA00022448"/>
    </source>
</evidence>
<comment type="subcellular location">
    <subcellularLocation>
        <location evidence="8">Cell inner membrane</location>
        <topology evidence="8">Multi-pass membrane protein</topology>
    </subcellularLocation>
    <subcellularLocation>
        <location evidence="1">Cell membrane</location>
        <topology evidence="1">Multi-pass membrane protein</topology>
    </subcellularLocation>
</comment>
<feature type="transmembrane region" description="Helical" evidence="8">
    <location>
        <begin position="110"/>
        <end position="131"/>
    </location>
</feature>
<reference evidence="10 11" key="1">
    <citation type="submission" date="2023-03" db="EMBL/GenBank/DDBJ databases">
        <title>Fodinicurvata sp. CAU 1616 isolated from sea sendiment.</title>
        <authorList>
            <person name="Kim W."/>
        </authorList>
    </citation>
    <scope>NUCLEOTIDE SEQUENCE [LARGE SCALE GENOMIC DNA]</scope>
    <source>
        <strain evidence="10 11">CAU 1616</strain>
    </source>
</reference>
<feature type="transmembrane region" description="Helical" evidence="8">
    <location>
        <begin position="222"/>
        <end position="246"/>
    </location>
</feature>
<feature type="transmembrane region" description="Helical" evidence="8">
    <location>
        <begin position="340"/>
        <end position="359"/>
    </location>
</feature>
<dbReference type="InterPro" id="IPR011701">
    <property type="entry name" value="MFS"/>
</dbReference>
<keyword evidence="5 8" id="KW-0812">Transmembrane</keyword>
<dbReference type="CDD" id="cd17320">
    <property type="entry name" value="MFS_MdfA_MDR_like"/>
    <property type="match status" value="1"/>
</dbReference>
<feature type="transmembrane region" description="Helical" evidence="8">
    <location>
        <begin position="53"/>
        <end position="73"/>
    </location>
</feature>
<evidence type="ECO:0000256" key="5">
    <source>
        <dbReference type="ARBA" id="ARBA00022692"/>
    </source>
</evidence>
<feature type="transmembrane region" description="Helical" evidence="8">
    <location>
        <begin position="258"/>
        <end position="276"/>
    </location>
</feature>
<keyword evidence="7 8" id="KW-0472">Membrane</keyword>
<organism evidence="10 11">
    <name type="scientific">Aquibaculum arenosum</name>
    <dbReference type="NCBI Taxonomy" id="3032591"/>
    <lineage>
        <taxon>Bacteria</taxon>
        <taxon>Pseudomonadati</taxon>
        <taxon>Pseudomonadota</taxon>
        <taxon>Alphaproteobacteria</taxon>
        <taxon>Rhodospirillales</taxon>
        <taxon>Rhodovibrionaceae</taxon>
        <taxon>Aquibaculum</taxon>
    </lineage>
</organism>
<evidence type="ECO:0000256" key="6">
    <source>
        <dbReference type="ARBA" id="ARBA00022989"/>
    </source>
</evidence>
<comment type="caution">
    <text evidence="10">The sequence shown here is derived from an EMBL/GenBank/DDBJ whole genome shotgun (WGS) entry which is preliminary data.</text>
</comment>
<evidence type="ECO:0000256" key="8">
    <source>
        <dbReference type="RuleBase" id="RU365088"/>
    </source>
</evidence>
<evidence type="ECO:0000256" key="4">
    <source>
        <dbReference type="ARBA" id="ARBA00022475"/>
    </source>
</evidence>
<dbReference type="SUPFAM" id="SSF103473">
    <property type="entry name" value="MFS general substrate transporter"/>
    <property type="match status" value="1"/>
</dbReference>